<keyword evidence="3" id="KW-1185">Reference proteome</keyword>
<proteinExistence type="predicted"/>
<comment type="caution">
    <text evidence="2">The sequence shown here is derived from an EMBL/GenBank/DDBJ whole genome shotgun (WGS) entry which is preliminary data.</text>
</comment>
<keyword evidence="1" id="KW-0812">Transmembrane</keyword>
<dbReference type="EMBL" id="JAACJL010000015">
    <property type="protein sequence ID" value="KAF4620973.1"/>
    <property type="molecule type" value="Genomic_DNA"/>
</dbReference>
<evidence type="ECO:0000313" key="2">
    <source>
        <dbReference type="EMBL" id="KAF4620973.1"/>
    </source>
</evidence>
<evidence type="ECO:0000313" key="3">
    <source>
        <dbReference type="Proteomes" id="UP000521872"/>
    </source>
</evidence>
<gene>
    <name evidence="2" type="ORF">D9613_000122</name>
</gene>
<dbReference type="AlphaFoldDB" id="A0A8H4R211"/>
<protein>
    <submittedName>
        <fullName evidence="2">Uncharacterized protein</fullName>
    </submittedName>
</protein>
<accession>A0A8H4R211</accession>
<keyword evidence="1" id="KW-1133">Transmembrane helix</keyword>
<reference evidence="2 3" key="1">
    <citation type="submission" date="2019-12" db="EMBL/GenBank/DDBJ databases">
        <authorList>
            <person name="Floudas D."/>
            <person name="Bentzer J."/>
            <person name="Ahren D."/>
            <person name="Johansson T."/>
            <person name="Persson P."/>
            <person name="Tunlid A."/>
        </authorList>
    </citation>
    <scope>NUCLEOTIDE SEQUENCE [LARGE SCALE GENOMIC DNA]</scope>
    <source>
        <strain evidence="2 3">CBS 102.39</strain>
    </source>
</reference>
<dbReference type="Proteomes" id="UP000521872">
    <property type="component" value="Unassembled WGS sequence"/>
</dbReference>
<organism evidence="2 3">
    <name type="scientific">Agrocybe pediades</name>
    <dbReference type="NCBI Taxonomy" id="84607"/>
    <lineage>
        <taxon>Eukaryota</taxon>
        <taxon>Fungi</taxon>
        <taxon>Dikarya</taxon>
        <taxon>Basidiomycota</taxon>
        <taxon>Agaricomycotina</taxon>
        <taxon>Agaricomycetes</taxon>
        <taxon>Agaricomycetidae</taxon>
        <taxon>Agaricales</taxon>
        <taxon>Agaricineae</taxon>
        <taxon>Strophariaceae</taxon>
        <taxon>Agrocybe</taxon>
    </lineage>
</organism>
<evidence type="ECO:0000256" key="1">
    <source>
        <dbReference type="SAM" id="Phobius"/>
    </source>
</evidence>
<feature type="transmembrane region" description="Helical" evidence="1">
    <location>
        <begin position="233"/>
        <end position="257"/>
    </location>
</feature>
<sequence length="315" mass="34843">MKQAETEFQTLALRGGGEELQYERLHTQNFKPTNFSRAPNNMRFSTFTSAVVAAAGVAQVAATPIRIIVSSERFDLNGERPSFAGIQGLPKAVPVAQAHHVQHVQTGRMRVGCAGARMNRFRQKGIEISNAFRKALGWPLIAEPSIHPVPPMEFKPGEIPKGMVQIMPFIGTPQPTIKVVEWTGNKDASVHRLPPNHVHHHHPHGHRFHHGVPPFAVRLHHSLMNLGRWEGRAVAFVLGCGIGVLLRMFWVLAVVFYRAVKGSKAEEHEYTHIIIDAGDVDDETVVYSPPPTYTYPVDEKIAVEADAPKAAAESK</sequence>
<keyword evidence="1" id="KW-0472">Membrane</keyword>
<name>A0A8H4R211_9AGAR</name>